<protein>
    <submittedName>
        <fullName evidence="1">Uncharacterized protein</fullName>
    </submittedName>
</protein>
<organism evidence="1">
    <name type="scientific">Bradyrhizobium septentrionale</name>
    <dbReference type="NCBI Taxonomy" id="1404411"/>
    <lineage>
        <taxon>Bacteria</taxon>
        <taxon>Pseudomonadati</taxon>
        <taxon>Pseudomonadota</taxon>
        <taxon>Alphaproteobacteria</taxon>
        <taxon>Hyphomicrobiales</taxon>
        <taxon>Nitrobacteraceae</taxon>
        <taxon>Bradyrhizobium</taxon>
    </lineage>
</organism>
<gene>
    <name evidence="1" type="ORF">HAP48_026625</name>
</gene>
<sequence>MVQTGHNRRRKVSLKRELELVAIHMEQGPAASAEACRAEGLHPRYAATSASVLGLRRPEKRGRPSCRDTDPRWARAIANGPINV</sequence>
<dbReference type="AlphaFoldDB" id="A0A974A2T7"/>
<accession>A0A974A2T7</accession>
<name>A0A974A2T7_9BRAD</name>
<dbReference type="EMBL" id="JAAOLE020000001">
    <property type="protein sequence ID" value="NVI46470.1"/>
    <property type="molecule type" value="Genomic_DNA"/>
</dbReference>
<dbReference type="RefSeq" id="WP_166205790.1">
    <property type="nucleotide sequence ID" value="NZ_CP088285.1"/>
</dbReference>
<evidence type="ECO:0000313" key="1">
    <source>
        <dbReference type="EMBL" id="NVI46470.1"/>
    </source>
</evidence>
<reference evidence="1" key="1">
    <citation type="submission" date="2020-06" db="EMBL/GenBank/DDBJ databases">
        <title>Whole Genome Sequence of Bradyrhizobium sp. Strain 1S1.</title>
        <authorList>
            <person name="Bromfield E.S.P."/>
            <person name="Cloutier S."/>
        </authorList>
    </citation>
    <scope>NUCLEOTIDE SEQUENCE [LARGE SCALE GENOMIC DNA]</scope>
    <source>
        <strain evidence="1">1S1</strain>
    </source>
</reference>
<comment type="caution">
    <text evidence="1">The sequence shown here is derived from an EMBL/GenBank/DDBJ whole genome shotgun (WGS) entry which is preliminary data.</text>
</comment>
<proteinExistence type="predicted"/>